<evidence type="ECO:0000256" key="2">
    <source>
        <dbReference type="ARBA" id="ARBA00004532"/>
    </source>
</evidence>
<dbReference type="InterPro" id="IPR050677">
    <property type="entry name" value="Actinoporin_PFT"/>
</dbReference>
<keyword evidence="7" id="KW-1185">Reference proteome</keyword>
<dbReference type="SUPFAM" id="SSF63724">
    <property type="entry name" value="Cytolysin/lectin"/>
    <property type="match status" value="1"/>
</dbReference>
<dbReference type="PANTHER" id="PTHR40388:SF3">
    <property type="entry name" value="DELTA-ACTITOXIN-AEQ1C-LIKE"/>
    <property type="match status" value="1"/>
</dbReference>
<dbReference type="InterPro" id="IPR009104">
    <property type="entry name" value="Anemon_actinoporin-like"/>
</dbReference>
<organism evidence="6 7">
    <name type="scientific">Coilia grayii</name>
    <name type="common">Gray's grenadier anchovy</name>
    <dbReference type="NCBI Taxonomy" id="363190"/>
    <lineage>
        <taxon>Eukaryota</taxon>
        <taxon>Metazoa</taxon>
        <taxon>Chordata</taxon>
        <taxon>Craniata</taxon>
        <taxon>Vertebrata</taxon>
        <taxon>Euteleostomi</taxon>
        <taxon>Actinopterygii</taxon>
        <taxon>Neopterygii</taxon>
        <taxon>Teleostei</taxon>
        <taxon>Clupei</taxon>
        <taxon>Clupeiformes</taxon>
        <taxon>Clupeoidei</taxon>
        <taxon>Engraulidae</taxon>
        <taxon>Coilinae</taxon>
        <taxon>Coilia</taxon>
    </lineage>
</organism>
<keyword evidence="3" id="KW-1052">Target cell membrane</keyword>
<gene>
    <name evidence="6" type="ORF">ACEWY4_025999</name>
</gene>
<sequence>MAETAEAVAAAMTTNRNCTVEITNLSSYFCLVNPKVYMESGFSFNPPQPTVRTTKTEVCSFTKDDNTATGAVGVLTYELFHMTNRHCNELVAIMFSVPFDYRFYKNWLGVGVFEHTRATDEALYKHMYYEKSDFTNFKRHEAKGGGVTYHGRALDIMATMSDNGRAIIKLEVYDKMA</sequence>
<dbReference type="EMBL" id="JBHFQA010000023">
    <property type="protein sequence ID" value="KAL2078314.1"/>
    <property type="molecule type" value="Genomic_DNA"/>
</dbReference>
<evidence type="ECO:0000256" key="5">
    <source>
        <dbReference type="ARBA" id="ARBA00023331"/>
    </source>
</evidence>
<proteinExistence type="predicted"/>
<dbReference type="GO" id="GO:0044218">
    <property type="term" value="C:other organism cell membrane"/>
    <property type="evidence" value="ECO:0007669"/>
    <property type="project" value="UniProtKB-KW"/>
</dbReference>
<evidence type="ECO:0000256" key="3">
    <source>
        <dbReference type="ARBA" id="ARBA00022537"/>
    </source>
</evidence>
<dbReference type="Gene3D" id="2.60.270.20">
    <property type="entry name" value="Cytolysin/lectin"/>
    <property type="match status" value="1"/>
</dbReference>
<comment type="caution">
    <text evidence="6">The sequence shown here is derived from an EMBL/GenBank/DDBJ whole genome shotgun (WGS) entry which is preliminary data.</text>
</comment>
<accession>A0ABD1ITK2</accession>
<dbReference type="Proteomes" id="UP001591681">
    <property type="component" value="Unassembled WGS sequence"/>
</dbReference>
<name>A0ABD1ITK2_9TELE</name>
<evidence type="ECO:0000256" key="1">
    <source>
        <dbReference type="ARBA" id="ARBA00004175"/>
    </source>
</evidence>
<dbReference type="AlphaFoldDB" id="A0ABD1ITK2"/>
<keyword evidence="5" id="KW-0166">Nematocyst</keyword>
<dbReference type="GO" id="GO:0042151">
    <property type="term" value="C:nematocyst"/>
    <property type="evidence" value="ECO:0007669"/>
    <property type="project" value="UniProtKB-SubCell"/>
</dbReference>
<evidence type="ECO:0000313" key="6">
    <source>
        <dbReference type="EMBL" id="KAL2078314.1"/>
    </source>
</evidence>
<evidence type="ECO:0008006" key="8">
    <source>
        <dbReference type="Google" id="ProtNLM"/>
    </source>
</evidence>
<dbReference type="PANTHER" id="PTHR40388">
    <property type="entry name" value="BRYOPORIN"/>
    <property type="match status" value="1"/>
</dbReference>
<comment type="subcellular location">
    <subcellularLocation>
        <location evidence="2">Nematocyst</location>
    </subcellularLocation>
    <subcellularLocation>
        <location evidence="1">Target cell membrane</location>
    </subcellularLocation>
</comment>
<dbReference type="InterPro" id="IPR015926">
    <property type="entry name" value="Cytolysin/lectin"/>
</dbReference>
<evidence type="ECO:0000313" key="7">
    <source>
        <dbReference type="Proteomes" id="UP001591681"/>
    </source>
</evidence>
<protein>
    <recommendedName>
        <fullName evidence="8">Actinoporin</fullName>
    </recommendedName>
</protein>
<evidence type="ECO:0000256" key="4">
    <source>
        <dbReference type="ARBA" id="ARBA00023298"/>
    </source>
</evidence>
<keyword evidence="4" id="KW-1053">Target membrane</keyword>
<reference evidence="6 7" key="1">
    <citation type="submission" date="2024-09" db="EMBL/GenBank/DDBJ databases">
        <title>A chromosome-level genome assembly of Gray's grenadier anchovy, Coilia grayii.</title>
        <authorList>
            <person name="Fu Z."/>
        </authorList>
    </citation>
    <scope>NUCLEOTIDE SEQUENCE [LARGE SCALE GENOMIC DNA]</scope>
    <source>
        <strain evidence="6">G4</strain>
        <tissue evidence="6">Muscle</tissue>
    </source>
</reference>
<dbReference type="Pfam" id="PF06369">
    <property type="entry name" value="Anemone_cytotox"/>
    <property type="match status" value="1"/>
</dbReference>
<keyword evidence="4" id="KW-0472">Membrane</keyword>